<evidence type="ECO:0000313" key="3">
    <source>
        <dbReference type="EMBL" id="KAK3896296.1"/>
    </source>
</evidence>
<accession>A0AAE1GQE0</accession>
<evidence type="ECO:0000256" key="1">
    <source>
        <dbReference type="SAM" id="MobiDB-lite"/>
    </source>
</evidence>
<evidence type="ECO:0000313" key="2">
    <source>
        <dbReference type="EMBL" id="KAK3885180.1"/>
    </source>
</evidence>
<evidence type="ECO:0000313" key="4">
    <source>
        <dbReference type="Proteomes" id="UP001286313"/>
    </source>
</evidence>
<sequence>MQTQQHSTACRVSSGHRDPIESTPPVVIKIVHDKGTGVLNMMPDTGADTSIIGLGPLHNIGLRQDDLKPPQQEPTYTADGRLLLCCQPLAQCRCTFS</sequence>
<proteinExistence type="predicted"/>
<dbReference type="EMBL" id="JAWQEG010000823">
    <property type="protein sequence ID" value="KAK3885180.1"/>
    <property type="molecule type" value="Genomic_DNA"/>
</dbReference>
<comment type="caution">
    <text evidence="3">The sequence shown here is derived from an EMBL/GenBank/DDBJ whole genome shotgun (WGS) entry which is preliminary data.</text>
</comment>
<dbReference type="AlphaFoldDB" id="A0AAE1GQE0"/>
<organism evidence="3 4">
    <name type="scientific">Petrolisthes cinctipes</name>
    <name type="common">Flat porcelain crab</name>
    <dbReference type="NCBI Taxonomy" id="88211"/>
    <lineage>
        <taxon>Eukaryota</taxon>
        <taxon>Metazoa</taxon>
        <taxon>Ecdysozoa</taxon>
        <taxon>Arthropoda</taxon>
        <taxon>Crustacea</taxon>
        <taxon>Multicrustacea</taxon>
        <taxon>Malacostraca</taxon>
        <taxon>Eumalacostraca</taxon>
        <taxon>Eucarida</taxon>
        <taxon>Decapoda</taxon>
        <taxon>Pleocyemata</taxon>
        <taxon>Anomura</taxon>
        <taxon>Galatheoidea</taxon>
        <taxon>Porcellanidae</taxon>
        <taxon>Petrolisthes</taxon>
    </lineage>
</organism>
<dbReference type="Proteomes" id="UP001286313">
    <property type="component" value="Unassembled WGS sequence"/>
</dbReference>
<feature type="compositionally biased region" description="Polar residues" evidence="1">
    <location>
        <begin position="1"/>
        <end position="11"/>
    </location>
</feature>
<protein>
    <recommendedName>
        <fullName evidence="5">Peptidase A2 domain-containing protein</fullName>
    </recommendedName>
</protein>
<name>A0AAE1GQE0_PETCI</name>
<feature type="region of interest" description="Disordered" evidence="1">
    <location>
        <begin position="1"/>
        <end position="24"/>
    </location>
</feature>
<reference evidence="3" key="1">
    <citation type="submission" date="2023-10" db="EMBL/GenBank/DDBJ databases">
        <title>Genome assemblies of two species of porcelain crab, Petrolisthes cinctipes and Petrolisthes manimaculis (Anomura: Porcellanidae).</title>
        <authorList>
            <person name="Angst P."/>
        </authorList>
    </citation>
    <scope>NUCLEOTIDE SEQUENCE</scope>
    <source>
        <strain evidence="3">PB745_01</strain>
        <tissue evidence="3">Gill</tissue>
    </source>
</reference>
<gene>
    <name evidence="3" type="ORF">Pcinc_000040</name>
    <name evidence="2" type="ORF">Pcinc_010572</name>
</gene>
<dbReference type="EMBL" id="JAWQEG010000003">
    <property type="protein sequence ID" value="KAK3896296.1"/>
    <property type="molecule type" value="Genomic_DNA"/>
</dbReference>
<evidence type="ECO:0008006" key="5">
    <source>
        <dbReference type="Google" id="ProtNLM"/>
    </source>
</evidence>
<keyword evidence="4" id="KW-1185">Reference proteome</keyword>